<dbReference type="EMBL" id="HACA01001922">
    <property type="protein sequence ID" value="CDW19283.1"/>
    <property type="molecule type" value="Transcribed_RNA"/>
</dbReference>
<proteinExistence type="predicted"/>
<reference evidence="1" key="1">
    <citation type="submission" date="2014-05" db="EMBL/GenBank/DDBJ databases">
        <authorList>
            <person name="Chronopoulou M."/>
        </authorList>
    </citation>
    <scope>NUCLEOTIDE SEQUENCE</scope>
    <source>
        <tissue evidence="1">Whole organism</tissue>
    </source>
</reference>
<name>A0A0K2SZV0_LEPSM</name>
<accession>A0A0K2SZV0</accession>
<dbReference type="AlphaFoldDB" id="A0A0K2SZV0"/>
<evidence type="ECO:0000313" key="1">
    <source>
        <dbReference type="EMBL" id="CDW19283.1"/>
    </source>
</evidence>
<protein>
    <submittedName>
        <fullName evidence="1">Uncharacterized protein</fullName>
    </submittedName>
</protein>
<sequence length="20" mass="2361">MTHTITYVFNIITLNLLKPK</sequence>
<organism evidence="1">
    <name type="scientific">Lepeophtheirus salmonis</name>
    <name type="common">Salmon louse</name>
    <name type="synonym">Caligus salmonis</name>
    <dbReference type="NCBI Taxonomy" id="72036"/>
    <lineage>
        <taxon>Eukaryota</taxon>
        <taxon>Metazoa</taxon>
        <taxon>Ecdysozoa</taxon>
        <taxon>Arthropoda</taxon>
        <taxon>Crustacea</taxon>
        <taxon>Multicrustacea</taxon>
        <taxon>Hexanauplia</taxon>
        <taxon>Copepoda</taxon>
        <taxon>Siphonostomatoida</taxon>
        <taxon>Caligidae</taxon>
        <taxon>Lepeophtheirus</taxon>
    </lineage>
</organism>